<dbReference type="PANTHER" id="PTHR35528">
    <property type="entry name" value="BLL1675 PROTEIN"/>
    <property type="match status" value="1"/>
</dbReference>
<comment type="caution">
    <text evidence="5">The sequence shown here is derived from an EMBL/GenBank/DDBJ whole genome shotgun (WGS) entry which is preliminary data.</text>
</comment>
<keyword evidence="1" id="KW-0815">Transposition</keyword>
<organism evidence="5 6">
    <name type="scientific">Acetobacter sacchari</name>
    <dbReference type="NCBI Taxonomy" id="2661687"/>
    <lineage>
        <taxon>Bacteria</taxon>
        <taxon>Pseudomonadati</taxon>
        <taxon>Pseudomonadota</taxon>
        <taxon>Alphaproteobacteria</taxon>
        <taxon>Acetobacterales</taxon>
        <taxon>Acetobacteraceae</taxon>
        <taxon>Acetobacter</taxon>
    </lineage>
</organism>
<reference evidence="5 6" key="1">
    <citation type="submission" date="2021-03" db="EMBL/GenBank/DDBJ databases">
        <title>The complete genome sequence of Acetobacter sacchari TBRC 11175.</title>
        <authorList>
            <person name="Charoenyingcharoen P."/>
            <person name="Yukphan P."/>
        </authorList>
    </citation>
    <scope>NUCLEOTIDE SEQUENCE [LARGE SCALE GENOMIC DNA]</scope>
    <source>
        <strain evidence="5 6">TBRC 11175</strain>
    </source>
</reference>
<dbReference type="PANTHER" id="PTHR35528:SF3">
    <property type="entry name" value="BLL1675 PROTEIN"/>
    <property type="match status" value="1"/>
</dbReference>
<name>A0ABS3LWD1_9PROT</name>
<evidence type="ECO:0000313" key="5">
    <source>
        <dbReference type="EMBL" id="MBO1360205.1"/>
    </source>
</evidence>
<sequence length="196" mass="23460">MSSKRHRFQREVITHAVWLYFRLPLSFRLIEEMLMDRGITVSYEAIRRWSQKFGSAFARLLRRTSARPGDICHLDEVRIVSQSQPHWLWRADHQDGYVLDEILQIRRNTKAARRLLTRLLKKQVAVPGAWSWTNYFPSYAAARRRLILSVRHLSHKGLNNRDENSHLPLRKRAVIIQIFRDAGSCQRFRLRFFRRP</sequence>
<dbReference type="InterPro" id="IPR047930">
    <property type="entry name" value="Transpos_IS6"/>
</dbReference>
<feature type="domain" description="DDE" evidence="4">
    <location>
        <begin position="72"/>
        <end position="187"/>
    </location>
</feature>
<gene>
    <name evidence="5" type="ORF">J2D73_10405</name>
</gene>
<dbReference type="InterPro" id="IPR052183">
    <property type="entry name" value="IS_Transposase"/>
</dbReference>
<dbReference type="NCBIfam" id="NF033587">
    <property type="entry name" value="transpos_IS6"/>
    <property type="match status" value="1"/>
</dbReference>
<dbReference type="EMBL" id="JAFVMF010000010">
    <property type="protein sequence ID" value="MBO1360205.1"/>
    <property type="molecule type" value="Genomic_DNA"/>
</dbReference>
<evidence type="ECO:0000256" key="2">
    <source>
        <dbReference type="ARBA" id="ARBA00023125"/>
    </source>
</evidence>
<proteinExistence type="predicted"/>
<dbReference type="RefSeq" id="WP_207881496.1">
    <property type="nucleotide sequence ID" value="NZ_JAFVMF010000010.1"/>
</dbReference>
<evidence type="ECO:0000313" key="6">
    <source>
        <dbReference type="Proteomes" id="UP000664771"/>
    </source>
</evidence>
<evidence type="ECO:0000259" key="4">
    <source>
        <dbReference type="Pfam" id="PF13610"/>
    </source>
</evidence>
<evidence type="ECO:0000256" key="1">
    <source>
        <dbReference type="ARBA" id="ARBA00022578"/>
    </source>
</evidence>
<keyword evidence="3" id="KW-0233">DNA recombination</keyword>
<dbReference type="InterPro" id="IPR032874">
    <property type="entry name" value="DDE_dom"/>
</dbReference>
<keyword evidence="6" id="KW-1185">Reference proteome</keyword>
<dbReference type="Proteomes" id="UP000664771">
    <property type="component" value="Unassembled WGS sequence"/>
</dbReference>
<evidence type="ECO:0000256" key="3">
    <source>
        <dbReference type="ARBA" id="ARBA00023172"/>
    </source>
</evidence>
<dbReference type="Pfam" id="PF13610">
    <property type="entry name" value="DDE_Tnp_IS240"/>
    <property type="match status" value="1"/>
</dbReference>
<keyword evidence="2" id="KW-0238">DNA-binding</keyword>
<protein>
    <submittedName>
        <fullName evidence="5">IS6 family transposase</fullName>
    </submittedName>
</protein>
<accession>A0ABS3LWD1</accession>